<sequence length="73" mass="7725">MRAKGALLVLGGAAGAAAYLSRAELNRYFRILRMSHDPALVGVSVTPQGNEAALGQSSEQRRRNRQAASVTAD</sequence>
<evidence type="ECO:0000313" key="3">
    <source>
        <dbReference type="Proteomes" id="UP000584374"/>
    </source>
</evidence>
<reference evidence="2 3" key="1">
    <citation type="submission" date="2020-08" db="EMBL/GenBank/DDBJ databases">
        <title>Sequencing the genomes of 1000 actinobacteria strains.</title>
        <authorList>
            <person name="Klenk H.-P."/>
        </authorList>
    </citation>
    <scope>NUCLEOTIDE SEQUENCE [LARGE SCALE GENOMIC DNA]</scope>
    <source>
        <strain evidence="2 3">DSM 45584</strain>
    </source>
</reference>
<comment type="caution">
    <text evidence="2">The sequence shown here is derived from an EMBL/GenBank/DDBJ whole genome shotgun (WGS) entry which is preliminary data.</text>
</comment>
<dbReference type="Proteomes" id="UP000584374">
    <property type="component" value="Unassembled WGS sequence"/>
</dbReference>
<gene>
    <name evidence="2" type="ORF">BJ970_004621</name>
</gene>
<feature type="region of interest" description="Disordered" evidence="1">
    <location>
        <begin position="51"/>
        <end position="73"/>
    </location>
</feature>
<dbReference type="RefSeq" id="WP_184728113.1">
    <property type="nucleotide sequence ID" value="NZ_JACHIW010000001.1"/>
</dbReference>
<dbReference type="EMBL" id="JACHIW010000001">
    <property type="protein sequence ID" value="MBB5157087.1"/>
    <property type="molecule type" value="Genomic_DNA"/>
</dbReference>
<keyword evidence="3" id="KW-1185">Reference proteome</keyword>
<evidence type="ECO:0000313" key="2">
    <source>
        <dbReference type="EMBL" id="MBB5157087.1"/>
    </source>
</evidence>
<dbReference type="AlphaFoldDB" id="A0A840QAW1"/>
<evidence type="ECO:0000256" key="1">
    <source>
        <dbReference type="SAM" id="MobiDB-lite"/>
    </source>
</evidence>
<name>A0A840QAW1_9PSEU</name>
<proteinExistence type="predicted"/>
<organism evidence="2 3">
    <name type="scientific">Saccharopolyspora phatthalungensis</name>
    <dbReference type="NCBI Taxonomy" id="664693"/>
    <lineage>
        <taxon>Bacteria</taxon>
        <taxon>Bacillati</taxon>
        <taxon>Actinomycetota</taxon>
        <taxon>Actinomycetes</taxon>
        <taxon>Pseudonocardiales</taxon>
        <taxon>Pseudonocardiaceae</taxon>
        <taxon>Saccharopolyspora</taxon>
    </lineage>
</organism>
<accession>A0A840QAW1</accession>
<protein>
    <submittedName>
        <fullName evidence="2">Uncharacterized protein</fullName>
    </submittedName>
</protein>